<comment type="caution">
    <text evidence="6">The sequence shown here is derived from an EMBL/GenBank/DDBJ whole genome shotgun (WGS) entry which is preliminary data.</text>
</comment>
<comment type="pathway">
    <text evidence="3">Amino-acid biosynthesis; L-methionine biosynthesis via de novo pathway; L-homocysteine from O-succinyl-L-homoserine: step 1/1.</text>
</comment>
<gene>
    <name evidence="3 6" type="primary">metZ</name>
    <name evidence="6" type="ORF">TMPK1_14560</name>
</gene>
<dbReference type="Pfam" id="PF01053">
    <property type="entry name" value="Cys_Met_Meta_PP"/>
    <property type="match status" value="1"/>
</dbReference>
<protein>
    <recommendedName>
        <fullName evidence="3">O-succinylhomoserine sulfhydrylase</fullName>
        <shortName evidence="3">OSH sulfhydrylase</shortName>
        <shortName evidence="3">OSHS sulfhydrylase</shortName>
        <ecNumber evidence="3">2.5.1.-</ecNumber>
    </recommendedName>
</protein>
<dbReference type="SUPFAM" id="SSF53383">
    <property type="entry name" value="PLP-dependent transferases"/>
    <property type="match status" value="1"/>
</dbReference>
<dbReference type="Gene3D" id="3.90.1150.10">
    <property type="entry name" value="Aspartate Aminotransferase, domain 1"/>
    <property type="match status" value="1"/>
</dbReference>
<dbReference type="GO" id="GO:0016846">
    <property type="term" value="F:carbon-sulfur lyase activity"/>
    <property type="evidence" value="ECO:0007669"/>
    <property type="project" value="TreeGrafter"/>
</dbReference>
<comment type="similarity">
    <text evidence="3">Belongs to the trans-sulfuration enzymes family. MetZ subfamily.</text>
</comment>
<dbReference type="InterPro" id="IPR015421">
    <property type="entry name" value="PyrdxlP-dep_Trfase_major"/>
</dbReference>
<keyword evidence="2 3" id="KW-0663">Pyridoxal phosphate</keyword>
<evidence type="ECO:0000256" key="5">
    <source>
        <dbReference type="RuleBase" id="RU362118"/>
    </source>
</evidence>
<feature type="modified residue" description="N6-(pyridoxal phosphate)lysine" evidence="3 4">
    <location>
        <position position="208"/>
    </location>
</feature>
<comment type="subunit">
    <text evidence="3">Homotetramer.</text>
</comment>
<dbReference type="EC" id="2.5.1.-" evidence="3"/>
<dbReference type="NCBIfam" id="TIGR01325">
    <property type="entry name" value="O_suc_HS_sulf"/>
    <property type="match status" value="1"/>
</dbReference>
<dbReference type="Proteomes" id="UP000681075">
    <property type="component" value="Unassembled WGS sequence"/>
</dbReference>
<keyword evidence="3" id="KW-0486">Methionine biosynthesis</keyword>
<evidence type="ECO:0000256" key="4">
    <source>
        <dbReference type="PIRSR" id="PIRSR001434-2"/>
    </source>
</evidence>
<name>A0A8S8XC40_9PROT</name>
<keyword evidence="3" id="KW-0028">Amino-acid biosynthesis</keyword>
<dbReference type="InterPro" id="IPR000277">
    <property type="entry name" value="Cys/Met-Metab_PyrdxlP-dep_enz"/>
</dbReference>
<dbReference type="GO" id="GO:0019346">
    <property type="term" value="P:transsulfuration"/>
    <property type="evidence" value="ECO:0007669"/>
    <property type="project" value="InterPro"/>
</dbReference>
<evidence type="ECO:0000313" key="7">
    <source>
        <dbReference type="Proteomes" id="UP000681075"/>
    </source>
</evidence>
<dbReference type="EMBL" id="BOPV01000001">
    <property type="protein sequence ID" value="GIL39219.1"/>
    <property type="molecule type" value="Genomic_DNA"/>
</dbReference>
<dbReference type="FunFam" id="3.40.640.10:FF:000046">
    <property type="entry name" value="Cystathionine gamma-lyase"/>
    <property type="match status" value="1"/>
</dbReference>
<dbReference type="GO" id="GO:0005737">
    <property type="term" value="C:cytoplasm"/>
    <property type="evidence" value="ECO:0007669"/>
    <property type="project" value="TreeGrafter"/>
</dbReference>
<evidence type="ECO:0000256" key="1">
    <source>
        <dbReference type="ARBA" id="ARBA00001933"/>
    </source>
</evidence>
<dbReference type="GO" id="GO:0071266">
    <property type="term" value="P:'de novo' L-methionine biosynthetic process"/>
    <property type="evidence" value="ECO:0007669"/>
    <property type="project" value="UniProtKB-UniRule"/>
</dbReference>
<dbReference type="PANTHER" id="PTHR11808">
    <property type="entry name" value="TRANS-SULFURATION ENZYME FAMILY MEMBER"/>
    <property type="match status" value="1"/>
</dbReference>
<reference evidence="6" key="1">
    <citation type="submission" date="2021-02" db="EMBL/GenBank/DDBJ databases">
        <title>Genome sequence of Rhodospirillales sp. strain TMPK1 isolated from soil.</title>
        <authorList>
            <person name="Nakai R."/>
            <person name="Kusada H."/>
            <person name="Tamaki H."/>
        </authorList>
    </citation>
    <scope>NUCLEOTIDE SEQUENCE</scope>
    <source>
        <strain evidence="6">TMPK1</strain>
    </source>
</reference>
<proteinExistence type="inferred from homology"/>
<comment type="function">
    <text evidence="3">Catalyzes the formation of L-homocysteine from O-succinyl-L-homoserine (OSHS) and hydrogen sulfide.</text>
</comment>
<dbReference type="InterPro" id="IPR006234">
    <property type="entry name" value="O-succ-hSer_sulfhydrylase"/>
</dbReference>
<sequence length="391" mass="42170">MSEQDWANETLLIHAGRLRSQFDETSEAIWMTSGYVYKTAEEAESAFKNDGSRFVYSRYRNPTVDMFERRMALYEGAERAFATSSGMAAVYAALAAGLKAGDRIVAPHALFGSCLYIINDILGRFGVQATLVDGTDLAQWREALSRPANIVFLESPANPMLDIVDIREVAKLAHAAGALVVVDNVFATPVLQKPLQLGADVVVYSATKHIDGQGRCLGGVILCSNAYGEKVAPFLRHTGPSLSPFNAWVLLKGLETLELRVARHVENAAKLAAALEHHPKIERLSYPGLKSHPQHALAAAQMKGGFGNLIAFNIKGGKDGAFAALNRLQLIAISNNLGDAKSLITHPATTTHQRLTDAERARVGITDGTVRLSVGLENADDLLKDLTNALG</sequence>
<dbReference type="PIRSF" id="PIRSF001434">
    <property type="entry name" value="CGS"/>
    <property type="match status" value="1"/>
</dbReference>
<dbReference type="RefSeq" id="WP_420242317.1">
    <property type="nucleotide sequence ID" value="NZ_BOPV01000001.1"/>
</dbReference>
<dbReference type="AlphaFoldDB" id="A0A8S8XC40"/>
<accession>A0A8S8XC40</accession>
<dbReference type="HAMAP" id="MF_02056">
    <property type="entry name" value="MetZ"/>
    <property type="match status" value="1"/>
</dbReference>
<organism evidence="6 7">
    <name type="scientific">Roseiterribacter gracilis</name>
    <dbReference type="NCBI Taxonomy" id="2812848"/>
    <lineage>
        <taxon>Bacteria</taxon>
        <taxon>Pseudomonadati</taxon>
        <taxon>Pseudomonadota</taxon>
        <taxon>Alphaproteobacteria</taxon>
        <taxon>Rhodospirillales</taxon>
        <taxon>Roseiterribacteraceae</taxon>
        <taxon>Roseiterribacter</taxon>
    </lineage>
</organism>
<evidence type="ECO:0000256" key="3">
    <source>
        <dbReference type="HAMAP-Rule" id="MF_02056"/>
    </source>
</evidence>
<keyword evidence="3" id="KW-0808">Transferase</keyword>
<dbReference type="Gene3D" id="3.40.640.10">
    <property type="entry name" value="Type I PLP-dependent aspartate aminotransferase-like (Major domain)"/>
    <property type="match status" value="1"/>
</dbReference>
<evidence type="ECO:0000313" key="6">
    <source>
        <dbReference type="EMBL" id="GIL39219.1"/>
    </source>
</evidence>
<dbReference type="CDD" id="cd00614">
    <property type="entry name" value="CGS_like"/>
    <property type="match status" value="1"/>
</dbReference>
<dbReference type="FunFam" id="3.90.1150.10:FF:000033">
    <property type="entry name" value="Cystathionine gamma-synthase"/>
    <property type="match status" value="1"/>
</dbReference>
<dbReference type="GO" id="GO:0030170">
    <property type="term" value="F:pyridoxal phosphate binding"/>
    <property type="evidence" value="ECO:0007669"/>
    <property type="project" value="UniProtKB-UniRule"/>
</dbReference>
<comment type="catalytic activity">
    <reaction evidence="3">
        <text>O-succinyl-L-homoserine + hydrogen sulfide = L-homocysteine + succinate</text>
        <dbReference type="Rhea" id="RHEA:27826"/>
        <dbReference type="ChEBI" id="CHEBI:29919"/>
        <dbReference type="ChEBI" id="CHEBI:30031"/>
        <dbReference type="ChEBI" id="CHEBI:57661"/>
        <dbReference type="ChEBI" id="CHEBI:58199"/>
    </reaction>
</comment>
<dbReference type="PANTHER" id="PTHR11808:SF80">
    <property type="entry name" value="CYSTATHIONINE GAMMA-LYASE"/>
    <property type="match status" value="1"/>
</dbReference>
<evidence type="ECO:0000256" key="2">
    <source>
        <dbReference type="ARBA" id="ARBA00022898"/>
    </source>
</evidence>
<dbReference type="GO" id="GO:0071268">
    <property type="term" value="P:homocysteine biosynthetic process"/>
    <property type="evidence" value="ECO:0007669"/>
    <property type="project" value="InterPro"/>
</dbReference>
<comment type="cofactor">
    <cofactor evidence="1 3 5">
        <name>pyridoxal 5'-phosphate</name>
        <dbReference type="ChEBI" id="CHEBI:597326"/>
    </cofactor>
</comment>
<dbReference type="InterPro" id="IPR015424">
    <property type="entry name" value="PyrdxlP-dep_Trfase"/>
</dbReference>
<dbReference type="InterPro" id="IPR015422">
    <property type="entry name" value="PyrdxlP-dep_Trfase_small"/>
</dbReference>
<dbReference type="GO" id="GO:0016765">
    <property type="term" value="F:transferase activity, transferring alkyl or aryl (other than methyl) groups"/>
    <property type="evidence" value="ECO:0007669"/>
    <property type="project" value="UniProtKB-UniRule"/>
</dbReference>
<keyword evidence="7" id="KW-1185">Reference proteome</keyword>